<feature type="compositionally biased region" description="Polar residues" evidence="2">
    <location>
        <begin position="1028"/>
        <end position="1043"/>
    </location>
</feature>
<feature type="compositionally biased region" description="Acidic residues" evidence="2">
    <location>
        <begin position="1242"/>
        <end position="1254"/>
    </location>
</feature>
<evidence type="ECO:0000256" key="1">
    <source>
        <dbReference type="ARBA" id="ARBA00022737"/>
    </source>
</evidence>
<dbReference type="GeneID" id="63855057"/>
<dbReference type="InterPro" id="IPR056125">
    <property type="entry name" value="DUF7708"/>
</dbReference>
<sequence>MPPASQSATPQTASPFARAVDEYIDSRPKKSKTPHFIRDIQQQIQNGDPIDRLAVKNAIVQLERESTDRVATQRMRKVLNPIVSVLNTYVGVVDTMCNADPMPTALIWGCLKAAIQCSSRFLDLYDKISSQLKDLEAHLETLTTYEELFGESSTMQELLQASYIDIIRFWHRVEKECKRCIANRMARALASFSATKLDQIIASIDKNSQRISLLVPAVQERLARGEREDAAKERQLAGIARDEQKLLFEMHAEELKIRNAERKRARKAFVDLWLLGGMPQVNESNHRHQEQNTRSRNPETCQWLLNEELFSNWLQPTGSSPVLWVKAAPGVGKSVLTAYAIEEAQRTNPGTSATCFQYYTFDDEFSCLQVFRALAEQLSNRLWEHTEDIPEDIHAITQRTATSSKTEDVKNVLRQLMQRMSTTYVFLDGLDEECDNGTRWLQLKQVLDFLIGLATYEKIPLKLWCSSQSRSCMDGVLQLYPTLQITPDLNNKDIERYLKSQIPELDSLELDEGYKTLVLTDLRARADGCFLWASLMLDSITNAASLQVIQEQIDEGLPKDYENYYLRKLNNIEPSDRRLASILLACIVYARRPLRLDELCEATAAAETKYGQNIDRSRKLFRRKVTTLCQPLIRVQDTETPYGTVTTCTLTHATVRNFLIKRAKDATAEDDQETLQISPDTLADICLKYLTQSRFRSLLTRGDDAFKDGLEDDIDNHHLLPYAAKYWDKHLDVAKEWKSFCEPVRDFVRSAQFFTCLQVQSLLVGGQFQFWWNSNDMNAGPHIKRVFPAWLGAQCDETLEHDYRLFISDWGFLLDEIINLNARYAGELDRCFFGSLGSDNFMHVGPSRYASYQVHDDDTPLDSPPARYFDAIDAMGREMVVLALHDIQADTLKLEFDCQQWDLTGETPILRQTQRLTAGFIETLWPLYDFPAPTSGFGQPPVIALSSDLAVLRIGSQIYTKDGNDLYQLASNINMRSVFIDEFASLHRQVAITTRREVQQDEIDKRNTEIMNDPSAVHSPTVIIQISNGILSNGSSTNPTTSEGTDESRTMVTSESSNTSAEPESDGESELIDDVRIEDASKFAHVSRRDAITAEELSEDDPLFKSDPDSSGNSAEEEWSDGSSDMLSDEVEDEDQWNDWGNERLTIEELNIGATEFDFSSSASEASADNGKVPDFDDLESLISQDEELNIDEIWTAGEGEEIKLSGFTLKKGNSRNGWDSSSSEEASSVESGYSLSNYSDDASDNDSDDNSDFDVETAKHLDNLIFGKGSKEGKQRISLRVHNLNLPDGSPTFHFTRYIKRGIFDSPPVFHPSKPLLVWPLGDAEILFADYKANTFFTRLLCCSRFKSCHVFVKTHFSSAGEYVHFAALEAQTKDANKEKDEKASLVLSLQISTHRLSIRKTTRSPPRLIYRTTIDLGTVPTLKISSSPYTLHWTDEVLYLTTRGQTLNVMRIPLFPDPESGRSSVCHVQKDVYLPRTTESRTLHFFPNPPPTSRVPSTRTKSSGLRAAANQNTMAKIIIGSHSAVPSQGLMVPRYQVSPPIGVLLHDERDLGGWKCKAITAETDEGTNKQRLNNAGGRLQGKFESFDRTEDCDIVPFLY</sequence>
<keyword evidence="1" id="KW-0677">Repeat</keyword>
<dbReference type="Gene3D" id="3.40.50.300">
    <property type="entry name" value="P-loop containing nucleotide triphosphate hydrolases"/>
    <property type="match status" value="1"/>
</dbReference>
<reference evidence="5" key="1">
    <citation type="submission" date="2020-01" db="EMBL/GenBank/DDBJ databases">
        <authorList>
            <consortium name="DOE Joint Genome Institute"/>
            <person name="Haridas S."/>
            <person name="Albert R."/>
            <person name="Binder M."/>
            <person name="Bloem J."/>
            <person name="Labutti K."/>
            <person name="Salamov A."/>
            <person name="Andreopoulos B."/>
            <person name="Baker S.E."/>
            <person name="Barry K."/>
            <person name="Bills G."/>
            <person name="Bluhm B.H."/>
            <person name="Cannon C."/>
            <person name="Castanera R."/>
            <person name="Culley D.E."/>
            <person name="Daum C."/>
            <person name="Ezra D."/>
            <person name="Gonzalez J.B."/>
            <person name="Henrissat B."/>
            <person name="Kuo A."/>
            <person name="Liang C."/>
            <person name="Lipzen A."/>
            <person name="Lutzoni F."/>
            <person name="Magnuson J."/>
            <person name="Mondo S."/>
            <person name="Nolan M."/>
            <person name="Ohm R."/>
            <person name="Pangilinan J."/>
            <person name="Park H.-J."/>
            <person name="Ramirez L."/>
            <person name="Alfaro M."/>
            <person name="Sun H."/>
            <person name="Tritt A."/>
            <person name="Yoshinaga Y."/>
            <person name="Zwiers L.-H."/>
            <person name="Turgeon B.G."/>
            <person name="Goodwin S.B."/>
            <person name="Spatafora J.W."/>
            <person name="Crous P.W."/>
            <person name="Grigoriev I.V."/>
        </authorList>
    </citation>
    <scope>NUCLEOTIDE SEQUENCE</scope>
    <source>
        <strain evidence="5">CBS 394.84</strain>
    </source>
</reference>
<organism evidence="5 6">
    <name type="scientific">Cucurbitaria berberidis CBS 394.84</name>
    <dbReference type="NCBI Taxonomy" id="1168544"/>
    <lineage>
        <taxon>Eukaryota</taxon>
        <taxon>Fungi</taxon>
        <taxon>Dikarya</taxon>
        <taxon>Ascomycota</taxon>
        <taxon>Pezizomycotina</taxon>
        <taxon>Dothideomycetes</taxon>
        <taxon>Pleosporomycetidae</taxon>
        <taxon>Pleosporales</taxon>
        <taxon>Pleosporineae</taxon>
        <taxon>Cucurbitariaceae</taxon>
        <taxon>Cucurbitaria</taxon>
    </lineage>
</organism>
<feature type="compositionally biased region" description="Low complexity" evidence="2">
    <location>
        <begin position="1221"/>
        <end position="1241"/>
    </location>
</feature>
<dbReference type="PANTHER" id="PTHR10039:SF14">
    <property type="entry name" value="NACHT DOMAIN-CONTAINING PROTEIN"/>
    <property type="match status" value="1"/>
</dbReference>
<feature type="region of interest" description="Disordered" evidence="2">
    <location>
        <begin position="1093"/>
        <end position="1143"/>
    </location>
</feature>
<dbReference type="RefSeq" id="XP_040787700.1">
    <property type="nucleotide sequence ID" value="XM_040937807.1"/>
</dbReference>
<evidence type="ECO:0000259" key="3">
    <source>
        <dbReference type="Pfam" id="PF24809"/>
    </source>
</evidence>
<feature type="region of interest" description="Disordered" evidence="2">
    <location>
        <begin position="1028"/>
        <end position="1070"/>
    </location>
</feature>
<evidence type="ECO:0000313" key="6">
    <source>
        <dbReference type="Proteomes" id="UP000800039"/>
    </source>
</evidence>
<protein>
    <recommendedName>
        <fullName evidence="7">NACHT domain-containing protein</fullName>
    </recommendedName>
</protein>
<feature type="compositionally biased region" description="Polar residues" evidence="2">
    <location>
        <begin position="1050"/>
        <end position="1062"/>
    </location>
</feature>
<accession>A0A9P4L8A6</accession>
<feature type="domain" description="Nephrocystin 3-like N-terminal" evidence="4">
    <location>
        <begin position="299"/>
        <end position="467"/>
    </location>
</feature>
<evidence type="ECO:0000313" key="5">
    <source>
        <dbReference type="EMBL" id="KAF1845137.1"/>
    </source>
</evidence>
<dbReference type="InterPro" id="IPR027417">
    <property type="entry name" value="P-loop_NTPase"/>
</dbReference>
<dbReference type="OrthoDB" id="21416at2759"/>
<dbReference type="SUPFAM" id="SSF52540">
    <property type="entry name" value="P-loop containing nucleoside triphosphate hydrolases"/>
    <property type="match status" value="1"/>
</dbReference>
<feature type="domain" description="DUF7708" evidence="3">
    <location>
        <begin position="78"/>
        <end position="214"/>
    </location>
</feature>
<dbReference type="EMBL" id="ML976616">
    <property type="protein sequence ID" value="KAF1845137.1"/>
    <property type="molecule type" value="Genomic_DNA"/>
</dbReference>
<dbReference type="PANTHER" id="PTHR10039">
    <property type="entry name" value="AMELOGENIN"/>
    <property type="match status" value="1"/>
</dbReference>
<feature type="compositionally biased region" description="Acidic residues" evidence="2">
    <location>
        <begin position="1127"/>
        <end position="1137"/>
    </location>
</feature>
<dbReference type="Pfam" id="PF24809">
    <property type="entry name" value="DUF7708"/>
    <property type="match status" value="1"/>
</dbReference>
<gene>
    <name evidence="5" type="ORF">K460DRAFT_416448</name>
</gene>
<dbReference type="InterPro" id="IPR056884">
    <property type="entry name" value="NPHP3-like_N"/>
</dbReference>
<proteinExistence type="predicted"/>
<name>A0A9P4L8A6_9PLEO</name>
<dbReference type="Pfam" id="PF24883">
    <property type="entry name" value="NPHP3_N"/>
    <property type="match status" value="1"/>
</dbReference>
<feature type="region of interest" description="Disordered" evidence="2">
    <location>
        <begin position="1214"/>
        <end position="1254"/>
    </location>
</feature>
<dbReference type="Proteomes" id="UP000800039">
    <property type="component" value="Unassembled WGS sequence"/>
</dbReference>
<evidence type="ECO:0000256" key="2">
    <source>
        <dbReference type="SAM" id="MobiDB-lite"/>
    </source>
</evidence>
<evidence type="ECO:0008006" key="7">
    <source>
        <dbReference type="Google" id="ProtNLM"/>
    </source>
</evidence>
<keyword evidence="6" id="KW-1185">Reference proteome</keyword>
<comment type="caution">
    <text evidence="5">The sequence shown here is derived from an EMBL/GenBank/DDBJ whole genome shotgun (WGS) entry which is preliminary data.</text>
</comment>
<evidence type="ECO:0000259" key="4">
    <source>
        <dbReference type="Pfam" id="PF24883"/>
    </source>
</evidence>